<keyword evidence="2" id="KW-1185">Reference proteome</keyword>
<reference evidence="2" key="1">
    <citation type="submission" date="2011-03" db="EMBL/GenBank/DDBJ databases">
        <title>Draft genome sequence of Brevundimonas diminuta.</title>
        <authorList>
            <person name="Brown P.J.B."/>
            <person name="Buechlein A."/>
            <person name="Hemmerich C."/>
            <person name="Brun Y.V."/>
        </authorList>
    </citation>
    <scope>NUCLEOTIDE SEQUENCE [LARGE SCALE GENOMIC DNA]</scope>
    <source>
        <strain evidence="2">C19</strain>
    </source>
</reference>
<dbReference type="HOGENOM" id="CLU_2420645_0_0_5"/>
<evidence type="ECO:0000313" key="1">
    <source>
        <dbReference type="EMBL" id="EGF91846.1"/>
    </source>
</evidence>
<evidence type="ECO:0000313" key="2">
    <source>
        <dbReference type="Proteomes" id="UP000006512"/>
    </source>
</evidence>
<gene>
    <name evidence="1" type="ORF">ABI_02780</name>
</gene>
<sequence>MAPQHLLQAFSAGLSITEDTYLGSVSVSEADSPVVAANDIAVDSIARKRIRKENVNHARTFPRDCNQKFKIDARSLFCHGRDLENENSKNS</sequence>
<accession>F4QIT7</accession>
<dbReference type="Proteomes" id="UP000006512">
    <property type="component" value="Unassembled WGS sequence"/>
</dbReference>
<dbReference type="AlphaFoldDB" id="F4QIT7"/>
<protein>
    <submittedName>
        <fullName evidence="1">Uncharacterized protein</fullName>
    </submittedName>
</protein>
<proteinExistence type="predicted"/>
<name>F4QIT7_9CAUL</name>
<dbReference type="EMBL" id="GL883077">
    <property type="protein sequence ID" value="EGF91846.1"/>
    <property type="molecule type" value="Genomic_DNA"/>
</dbReference>
<organism evidence="1 2">
    <name type="scientific">Asticcacaulis biprosthecium C19</name>
    <dbReference type="NCBI Taxonomy" id="715226"/>
    <lineage>
        <taxon>Bacteria</taxon>
        <taxon>Pseudomonadati</taxon>
        <taxon>Pseudomonadota</taxon>
        <taxon>Alphaproteobacteria</taxon>
        <taxon>Caulobacterales</taxon>
        <taxon>Caulobacteraceae</taxon>
        <taxon>Asticcacaulis</taxon>
    </lineage>
</organism>